<dbReference type="SUPFAM" id="SSF101262">
    <property type="entry name" value="Methenyltetrahydrofolate cyclohydrolase-like"/>
    <property type="match status" value="1"/>
</dbReference>
<protein>
    <submittedName>
        <fullName evidence="2">Formimidoyltetrahydrofolate cyclodeaminase</fullName>
    </submittedName>
</protein>
<reference evidence="2 3" key="1">
    <citation type="submission" date="2015-04" db="EMBL/GenBank/DDBJ databases">
        <title>Microcin producing Clostridium sp. JC272T.</title>
        <authorList>
            <person name="Jyothsna T."/>
            <person name="Sasikala C."/>
            <person name="Ramana C."/>
        </authorList>
    </citation>
    <scope>NUCLEOTIDE SEQUENCE [LARGE SCALE GENOMIC DNA]</scope>
    <source>
        <strain evidence="2 3">JC272</strain>
    </source>
</reference>
<keyword evidence="3" id="KW-1185">Reference proteome</keyword>
<evidence type="ECO:0000313" key="3">
    <source>
        <dbReference type="Proteomes" id="UP000034407"/>
    </source>
</evidence>
<comment type="caution">
    <text evidence="2">The sequence shown here is derived from an EMBL/GenBank/DDBJ whole genome shotgun (WGS) entry which is preliminary data.</text>
</comment>
<dbReference type="PATRIC" id="fig|1629550.3.peg.2979"/>
<dbReference type="OrthoDB" id="7959174at2"/>
<dbReference type="Pfam" id="PF04961">
    <property type="entry name" value="FTCD_C"/>
    <property type="match status" value="1"/>
</dbReference>
<dbReference type="InterPro" id="IPR036178">
    <property type="entry name" value="Formintransfe-cycloase-like_sf"/>
</dbReference>
<dbReference type="InterPro" id="IPR007044">
    <property type="entry name" value="Cyclodeamin/CycHdrlase"/>
</dbReference>
<dbReference type="RefSeq" id="WP_046824354.1">
    <property type="nucleotide sequence ID" value="NZ_LBBT01000359.1"/>
</dbReference>
<dbReference type="GO" id="GO:0003824">
    <property type="term" value="F:catalytic activity"/>
    <property type="evidence" value="ECO:0007669"/>
    <property type="project" value="InterPro"/>
</dbReference>
<dbReference type="Proteomes" id="UP000034407">
    <property type="component" value="Unassembled WGS sequence"/>
</dbReference>
<evidence type="ECO:0000313" key="2">
    <source>
        <dbReference type="EMBL" id="KKX99884.1"/>
    </source>
</evidence>
<name>A0A0M3DB39_9FIRM</name>
<sequence>MKLVEMTVEDFSKEVDSNSPAPGGGSVSALASNIGVSLARMMANLSFGKKKYESLDEEIRKEFTERFNKLGDIREELLMLVDKDTESFDAYMKALKMPKETDEEKMVRKESIKRATEFSIEVPFKTASISLESLELLSFMAKYGNQNAITDIGVGTLLIYTGIEGAILNVKVNLLGLDDESMISEYTKNCNSILNKACEIKDEILGNIHNDLNPIKA</sequence>
<proteinExistence type="predicted"/>
<feature type="domain" description="Cyclodeaminase/cyclohydrolase" evidence="1">
    <location>
        <begin position="7"/>
        <end position="191"/>
    </location>
</feature>
<evidence type="ECO:0000259" key="1">
    <source>
        <dbReference type="Pfam" id="PF04961"/>
    </source>
</evidence>
<dbReference type="Gene3D" id="1.20.120.680">
    <property type="entry name" value="Formiminotetrahydrofolate cyclodeaminase monomer, up-and-down helical bundle"/>
    <property type="match status" value="1"/>
</dbReference>
<gene>
    <name evidence="2" type="ORF">VN21_17250</name>
</gene>
<organism evidence="2 3">
    <name type="scientific">Paraclostridium benzoelyticum</name>
    <dbReference type="NCBI Taxonomy" id="1629550"/>
    <lineage>
        <taxon>Bacteria</taxon>
        <taxon>Bacillati</taxon>
        <taxon>Bacillota</taxon>
        <taxon>Clostridia</taxon>
        <taxon>Peptostreptococcales</taxon>
        <taxon>Peptostreptococcaceae</taxon>
        <taxon>Paraclostridium</taxon>
    </lineage>
</organism>
<dbReference type="EMBL" id="LBBT01000359">
    <property type="protein sequence ID" value="KKX99884.1"/>
    <property type="molecule type" value="Genomic_DNA"/>
</dbReference>
<accession>A0A0M3DB39</accession>
<dbReference type="AlphaFoldDB" id="A0A0M3DB39"/>